<dbReference type="RefSeq" id="WP_344738152.1">
    <property type="nucleotide sequence ID" value="NZ_BAABAY010000001.1"/>
</dbReference>
<dbReference type="EMBL" id="JBAWKB010000003">
    <property type="protein sequence ID" value="MFH6772529.1"/>
    <property type="molecule type" value="Genomic_DNA"/>
</dbReference>
<sequence>MKTQKFIGSWKLLEWSITGTDGTVSKPFGDHPIGRISYEANGQMAVQIMKENRTSFASEDFLKARTDEILPAFQSFIAYCGTFDVDLNSKTVVHHISISSFPNWIGQDQVRKFEFKEGQLILSTDFIGSNKHKLVWEKTEV</sequence>
<dbReference type="Pfam" id="PF13924">
    <property type="entry name" value="Lipocalin_5"/>
    <property type="match status" value="1"/>
</dbReference>
<gene>
    <name evidence="2" type="ORF">V8G58_11340</name>
</gene>
<evidence type="ECO:0000313" key="2">
    <source>
        <dbReference type="EMBL" id="MFH6772529.1"/>
    </source>
</evidence>
<organism evidence="2 3">
    <name type="scientific">Gaetbulibacter aestuarii</name>
    <dbReference type="NCBI Taxonomy" id="1502358"/>
    <lineage>
        <taxon>Bacteria</taxon>
        <taxon>Pseudomonadati</taxon>
        <taxon>Bacteroidota</taxon>
        <taxon>Flavobacteriia</taxon>
        <taxon>Flavobacteriales</taxon>
        <taxon>Flavobacteriaceae</taxon>
        <taxon>Gaetbulibacter</taxon>
    </lineage>
</organism>
<reference evidence="2 3" key="1">
    <citation type="submission" date="2024-02" db="EMBL/GenBank/DDBJ databases">
        <title>A Gaetbulibacter species isolated from tidal flats and genomic insights of their niches.</title>
        <authorList>
            <person name="Ye Y."/>
        </authorList>
    </citation>
    <scope>NUCLEOTIDE SEQUENCE [LARGE SCALE GENOMIC DNA]</scope>
    <source>
        <strain evidence="2 3">KYW382</strain>
    </source>
</reference>
<feature type="domain" description="Lipocalin-like" evidence="1">
    <location>
        <begin position="7"/>
        <end position="137"/>
    </location>
</feature>
<evidence type="ECO:0000259" key="1">
    <source>
        <dbReference type="Pfam" id="PF13924"/>
    </source>
</evidence>
<dbReference type="InterPro" id="IPR024311">
    <property type="entry name" value="Lipocalin-like"/>
</dbReference>
<keyword evidence="3" id="KW-1185">Reference proteome</keyword>
<name>A0ABW7N0X1_9FLAO</name>
<comment type="caution">
    <text evidence="2">The sequence shown here is derived from an EMBL/GenBank/DDBJ whole genome shotgun (WGS) entry which is preliminary data.</text>
</comment>
<proteinExistence type="predicted"/>
<evidence type="ECO:0000313" key="3">
    <source>
        <dbReference type="Proteomes" id="UP001610100"/>
    </source>
</evidence>
<dbReference type="Proteomes" id="UP001610100">
    <property type="component" value="Unassembled WGS sequence"/>
</dbReference>
<accession>A0ABW7N0X1</accession>
<protein>
    <submittedName>
        <fullName evidence="2">Lipocalin-like domain-containing protein</fullName>
    </submittedName>
</protein>